<comment type="caution">
    <text evidence="1">The sequence shown here is derived from an EMBL/GenBank/DDBJ whole genome shotgun (WGS) entry which is preliminary data.</text>
</comment>
<dbReference type="AlphaFoldDB" id="A0A8S9J1K7"/>
<protein>
    <submittedName>
        <fullName evidence="1">Uncharacterized protein</fullName>
    </submittedName>
</protein>
<reference evidence="1" key="1">
    <citation type="submission" date="2019-12" db="EMBL/GenBank/DDBJ databases">
        <title>Genome sequencing and annotation of Brassica cretica.</title>
        <authorList>
            <person name="Studholme D.J."/>
            <person name="Sarris P.F."/>
        </authorList>
    </citation>
    <scope>NUCLEOTIDE SEQUENCE</scope>
    <source>
        <strain evidence="1">PFS-102/07</strain>
        <tissue evidence="1">Leaf</tissue>
    </source>
</reference>
<sequence length="130" mass="15034">MCIITLRSLSDVGDSLTAEVSRFVRHIWLMGISRFLSLLLRYCSFQHFLSNISLLTVLFRIQAELCAIHIGSICVQPRPMHVDVWCCETVFKGDELIWIIFLNEPLCFLQTRRTGFGDETRAARRITMSH</sequence>
<dbReference type="EMBL" id="QGKY02001015">
    <property type="protein sequence ID" value="KAF2575503.1"/>
    <property type="molecule type" value="Genomic_DNA"/>
</dbReference>
<organism evidence="1">
    <name type="scientific">Brassica cretica</name>
    <name type="common">Mustard</name>
    <dbReference type="NCBI Taxonomy" id="69181"/>
    <lineage>
        <taxon>Eukaryota</taxon>
        <taxon>Viridiplantae</taxon>
        <taxon>Streptophyta</taxon>
        <taxon>Embryophyta</taxon>
        <taxon>Tracheophyta</taxon>
        <taxon>Spermatophyta</taxon>
        <taxon>Magnoliopsida</taxon>
        <taxon>eudicotyledons</taxon>
        <taxon>Gunneridae</taxon>
        <taxon>Pentapetalae</taxon>
        <taxon>rosids</taxon>
        <taxon>malvids</taxon>
        <taxon>Brassicales</taxon>
        <taxon>Brassicaceae</taxon>
        <taxon>Brassiceae</taxon>
        <taxon>Brassica</taxon>
    </lineage>
</organism>
<accession>A0A8S9J1K7</accession>
<proteinExistence type="predicted"/>
<evidence type="ECO:0000313" key="1">
    <source>
        <dbReference type="EMBL" id="KAF2575503.1"/>
    </source>
</evidence>
<name>A0A8S9J1K7_BRACR</name>
<gene>
    <name evidence="1" type="ORF">F2Q70_00002145</name>
</gene>